<evidence type="ECO:0000256" key="1">
    <source>
        <dbReference type="ARBA" id="ARBA00022737"/>
    </source>
</evidence>
<dbReference type="EMBL" id="VVIM01000005">
    <property type="protein sequence ID" value="KAB0799494.1"/>
    <property type="molecule type" value="Genomic_DNA"/>
</dbReference>
<keyword evidence="6" id="KW-1185">Reference proteome</keyword>
<accession>A0A1Y1LH04</accession>
<evidence type="ECO:0000313" key="6">
    <source>
        <dbReference type="Proteomes" id="UP000327044"/>
    </source>
</evidence>
<sequence length="228" mass="25099">MSNQNNIYEAAHKGDYNTVVEKVTEDNKLVTQPDGSKRILIHWAVLSGNVELVKFLIELHSPIDPFDDTDTTPLILSASAGKLNVVDVLLQNNANINHKNELGHSALQYACSKGWLEVAKLLLENKADVNIADLRGATPLHRAASKGNLEIVKLLVECSSLQIDSRDYYGNSALHLACEEDRVDEAKLLVQKGADINLTNKERQTPLQLCTKQLAAALLELVNNQSNI</sequence>
<dbReference type="EMBL" id="GEZM01060144">
    <property type="protein sequence ID" value="JAV71245.1"/>
    <property type="molecule type" value="Transcribed_RNA"/>
</dbReference>
<dbReference type="AlphaFoldDB" id="A0A1Y1LH04"/>
<dbReference type="SMART" id="SM00248">
    <property type="entry name" value="ANK"/>
    <property type="match status" value="5"/>
</dbReference>
<dbReference type="PANTHER" id="PTHR24171:SF9">
    <property type="entry name" value="ANKYRIN REPEAT DOMAIN-CONTAINING PROTEIN 39"/>
    <property type="match status" value="1"/>
</dbReference>
<organism evidence="4">
    <name type="scientific">Photinus pyralis</name>
    <name type="common">Common eastern firefly</name>
    <name type="synonym">Lampyris pyralis</name>
    <dbReference type="NCBI Taxonomy" id="7054"/>
    <lineage>
        <taxon>Eukaryota</taxon>
        <taxon>Metazoa</taxon>
        <taxon>Ecdysozoa</taxon>
        <taxon>Arthropoda</taxon>
        <taxon>Hexapoda</taxon>
        <taxon>Insecta</taxon>
        <taxon>Pterygota</taxon>
        <taxon>Neoptera</taxon>
        <taxon>Endopterygota</taxon>
        <taxon>Coleoptera</taxon>
        <taxon>Polyphaga</taxon>
        <taxon>Elateriformia</taxon>
        <taxon>Elateroidea</taxon>
        <taxon>Lampyridae</taxon>
        <taxon>Lampyrinae</taxon>
        <taxon>Photinus</taxon>
    </lineage>
</organism>
<feature type="repeat" description="ANK" evidence="3">
    <location>
        <begin position="69"/>
        <end position="101"/>
    </location>
</feature>
<dbReference type="Pfam" id="PF00023">
    <property type="entry name" value="Ank"/>
    <property type="match status" value="1"/>
</dbReference>
<dbReference type="OrthoDB" id="1577640at2759"/>
<dbReference type="Pfam" id="PF13637">
    <property type="entry name" value="Ank_4"/>
    <property type="match status" value="1"/>
</dbReference>
<reference evidence="4" key="1">
    <citation type="journal article" date="2016" name="Sci. Rep.">
        <title>Molecular characterization of firefly nuptial gifts: a multi-omics approach sheds light on postcopulatory sexual selection.</title>
        <authorList>
            <person name="Al-Wathiqui N."/>
            <person name="Fallon T.R."/>
            <person name="South A."/>
            <person name="Weng J.K."/>
            <person name="Lewis S.M."/>
        </authorList>
    </citation>
    <scope>NUCLEOTIDE SEQUENCE</scope>
</reference>
<gene>
    <name evidence="5" type="ORF">PPYR_07374</name>
</gene>
<evidence type="ECO:0000313" key="5">
    <source>
        <dbReference type="EMBL" id="KAB0799494.1"/>
    </source>
</evidence>
<reference evidence="5 6" key="2">
    <citation type="journal article" date="2018" name="Elife">
        <title>Firefly genomes illuminate parallel origins of bioluminescence in beetles.</title>
        <authorList>
            <person name="Fallon T.R."/>
            <person name="Lower S.E."/>
            <person name="Chang C.H."/>
            <person name="Bessho-Uehara M."/>
            <person name="Martin G.J."/>
            <person name="Bewick A.J."/>
            <person name="Behringer M."/>
            <person name="Debat H.J."/>
            <person name="Wong I."/>
            <person name="Day J.C."/>
            <person name="Suvorov A."/>
            <person name="Silva C.J."/>
            <person name="Stanger-Hall K.F."/>
            <person name="Hall D.W."/>
            <person name="Schmitz R.J."/>
            <person name="Nelson D.R."/>
            <person name="Lewis S.M."/>
            <person name="Shigenobu S."/>
            <person name="Bybee S.M."/>
            <person name="Larracuente A.M."/>
            <person name="Oba Y."/>
            <person name="Weng J.K."/>
        </authorList>
    </citation>
    <scope>NUCLEOTIDE SEQUENCE [LARGE SCALE GENOMIC DNA]</scope>
    <source>
        <strain evidence="5">1611_PpyrPB1</strain>
        <tissue evidence="5">Whole body</tissue>
    </source>
</reference>
<evidence type="ECO:0000256" key="3">
    <source>
        <dbReference type="PROSITE-ProRule" id="PRU00023"/>
    </source>
</evidence>
<feature type="repeat" description="ANK" evidence="3">
    <location>
        <begin position="169"/>
        <end position="201"/>
    </location>
</feature>
<dbReference type="SUPFAM" id="SSF48403">
    <property type="entry name" value="Ankyrin repeat"/>
    <property type="match status" value="1"/>
</dbReference>
<feature type="repeat" description="ANK" evidence="3">
    <location>
        <begin position="102"/>
        <end position="134"/>
    </location>
</feature>
<keyword evidence="1" id="KW-0677">Repeat</keyword>
<keyword evidence="2 3" id="KW-0040">ANK repeat</keyword>
<feature type="repeat" description="ANK" evidence="3">
    <location>
        <begin position="135"/>
        <end position="157"/>
    </location>
</feature>
<evidence type="ECO:0000256" key="2">
    <source>
        <dbReference type="ARBA" id="ARBA00023043"/>
    </source>
</evidence>
<dbReference type="Proteomes" id="UP000327044">
    <property type="component" value="Unassembled WGS sequence"/>
</dbReference>
<dbReference type="PANTHER" id="PTHR24171">
    <property type="entry name" value="ANKYRIN REPEAT DOMAIN-CONTAINING PROTEIN 39-RELATED"/>
    <property type="match status" value="1"/>
</dbReference>
<dbReference type="InterPro" id="IPR036770">
    <property type="entry name" value="Ankyrin_rpt-contain_sf"/>
</dbReference>
<protein>
    <submittedName>
        <fullName evidence="4">Uncharacterized protein</fullName>
    </submittedName>
</protein>
<dbReference type="PROSITE" id="PS50297">
    <property type="entry name" value="ANK_REP_REGION"/>
    <property type="match status" value="4"/>
</dbReference>
<dbReference type="InterPro" id="IPR002110">
    <property type="entry name" value="Ankyrin_rpt"/>
</dbReference>
<dbReference type="Gene3D" id="1.25.40.20">
    <property type="entry name" value="Ankyrin repeat-containing domain"/>
    <property type="match status" value="1"/>
</dbReference>
<dbReference type="PROSITE" id="PS50088">
    <property type="entry name" value="ANK_REPEAT"/>
    <property type="match status" value="4"/>
</dbReference>
<evidence type="ECO:0000313" key="4">
    <source>
        <dbReference type="EMBL" id="JAV71245.1"/>
    </source>
</evidence>
<proteinExistence type="predicted"/>
<name>A0A1Y1LH04_PHOPY</name>
<dbReference type="Pfam" id="PF12796">
    <property type="entry name" value="Ank_2"/>
    <property type="match status" value="1"/>
</dbReference>
<dbReference type="PRINTS" id="PR01415">
    <property type="entry name" value="ANKYRIN"/>
</dbReference>
<reference evidence="5" key="3">
    <citation type="submission" date="2019-08" db="EMBL/GenBank/DDBJ databases">
        <authorList>
            <consortium name="Photinus pyralis genome working group"/>
            <person name="Fallon T.R."/>
            <person name="Sander Lower S.E."/>
            <person name="Weng J.-K."/>
        </authorList>
    </citation>
    <scope>NUCLEOTIDE SEQUENCE</scope>
    <source>
        <strain evidence="5">1611_PpyrPB1</strain>
        <tissue evidence="5">Whole body</tissue>
    </source>
</reference>
<dbReference type="InParanoid" id="A0A1Y1LH04"/>